<dbReference type="Pfam" id="PF01370">
    <property type="entry name" value="Epimerase"/>
    <property type="match status" value="1"/>
</dbReference>
<comment type="caution">
    <text evidence="3">The sequence shown here is derived from an EMBL/GenBank/DDBJ whole genome shotgun (WGS) entry which is preliminary data.</text>
</comment>
<dbReference type="FunFam" id="3.40.50.720:FF:000336">
    <property type="entry name" value="Aldehyde reductase"/>
    <property type="match status" value="1"/>
</dbReference>
<dbReference type="CDD" id="cd05227">
    <property type="entry name" value="AR_SDR_e"/>
    <property type="match status" value="1"/>
</dbReference>
<dbReference type="PANTHER" id="PTHR10366:SF812">
    <property type="entry name" value="VPS9 DOMAIN-CONTAINING PROTEIN"/>
    <property type="match status" value="1"/>
</dbReference>
<dbReference type="SUPFAM" id="SSF51735">
    <property type="entry name" value="NAD(P)-binding Rossmann-fold domains"/>
    <property type="match status" value="1"/>
</dbReference>
<dbReference type="RefSeq" id="WP_130415453.1">
    <property type="nucleotide sequence ID" value="NZ_SHKX01000016.1"/>
</dbReference>
<evidence type="ECO:0000256" key="1">
    <source>
        <dbReference type="ARBA" id="ARBA00023002"/>
    </source>
</evidence>
<keyword evidence="1" id="KW-0560">Oxidoreductase</keyword>
<evidence type="ECO:0000313" key="4">
    <source>
        <dbReference type="Proteomes" id="UP000292423"/>
    </source>
</evidence>
<sequence>MNQVTQPGLGRSTVLVTGASGYIAGWIIQYLLEEGCTVHATVRDPNKASSVGHLLKMAENSPGTLKLFKADLLDKGAFTAAMEGCDIVMHTASPFVLEGFTDANEALVRPALEGTRNVLESVNACPSVRRVVLTSSVAAIYGDNCDIEKIPSRTFTEDHWNTTSTVDHNPYQFSKTVAEQEAWKMQQAQSRWDLVTINPAMVYGPSLTKGSQSASIDTLVKMGDGRLRTGVPKLTYGVVDVREVARAHVLAAFKPEASGRHILNAGELTMLQIAKILRGKFGKRYPFPTMEVPTFAVWAFGPLFDRSVSRDFIKKNVGYPVHFDNNRSKALGVRYRPVEETFTEHFQQILDDWLVKTR</sequence>
<reference evidence="3 4" key="1">
    <citation type="submission" date="2019-02" db="EMBL/GenBank/DDBJ databases">
        <title>Genomic Encyclopedia of Type Strains, Phase IV (KMG-IV): sequencing the most valuable type-strain genomes for metagenomic binning, comparative biology and taxonomic classification.</title>
        <authorList>
            <person name="Goeker M."/>
        </authorList>
    </citation>
    <scope>NUCLEOTIDE SEQUENCE [LARGE SCALE GENOMIC DNA]</scope>
    <source>
        <strain evidence="3 4">DSM 105135</strain>
    </source>
</reference>
<keyword evidence="4" id="KW-1185">Reference proteome</keyword>
<dbReference type="AlphaFoldDB" id="A0A4Q7YH98"/>
<organism evidence="3 4">
    <name type="scientific">Fluviicoccus keumensis</name>
    <dbReference type="NCBI Taxonomy" id="1435465"/>
    <lineage>
        <taxon>Bacteria</taxon>
        <taxon>Pseudomonadati</taxon>
        <taxon>Pseudomonadota</taxon>
        <taxon>Gammaproteobacteria</taxon>
        <taxon>Moraxellales</taxon>
        <taxon>Moraxellaceae</taxon>
        <taxon>Fluviicoccus</taxon>
    </lineage>
</organism>
<dbReference type="EMBL" id="SHKX01000016">
    <property type="protein sequence ID" value="RZU36882.1"/>
    <property type="molecule type" value="Genomic_DNA"/>
</dbReference>
<proteinExistence type="predicted"/>
<feature type="domain" description="NAD-dependent epimerase/dehydratase" evidence="2">
    <location>
        <begin position="14"/>
        <end position="266"/>
    </location>
</feature>
<dbReference type="InterPro" id="IPR050425">
    <property type="entry name" value="NAD(P)_dehydrat-like"/>
</dbReference>
<evidence type="ECO:0000259" key="2">
    <source>
        <dbReference type="Pfam" id="PF01370"/>
    </source>
</evidence>
<dbReference type="GO" id="GO:0016616">
    <property type="term" value="F:oxidoreductase activity, acting on the CH-OH group of donors, NAD or NADP as acceptor"/>
    <property type="evidence" value="ECO:0007669"/>
    <property type="project" value="TreeGrafter"/>
</dbReference>
<dbReference type="OrthoDB" id="9778052at2"/>
<dbReference type="InterPro" id="IPR036291">
    <property type="entry name" value="NAD(P)-bd_dom_sf"/>
</dbReference>
<dbReference type="InterPro" id="IPR001509">
    <property type="entry name" value="Epimerase_deHydtase"/>
</dbReference>
<name>A0A4Q7YH98_9GAMM</name>
<gene>
    <name evidence="3" type="ORF">EV700_3095</name>
</gene>
<dbReference type="Proteomes" id="UP000292423">
    <property type="component" value="Unassembled WGS sequence"/>
</dbReference>
<evidence type="ECO:0000313" key="3">
    <source>
        <dbReference type="EMBL" id="RZU36882.1"/>
    </source>
</evidence>
<protein>
    <submittedName>
        <fullName evidence="3">Dihydroflavonol-4-reductase</fullName>
    </submittedName>
</protein>
<accession>A0A4Q7YH98</accession>
<dbReference type="PANTHER" id="PTHR10366">
    <property type="entry name" value="NAD DEPENDENT EPIMERASE/DEHYDRATASE"/>
    <property type="match status" value="1"/>
</dbReference>
<dbReference type="Gene3D" id="3.40.50.720">
    <property type="entry name" value="NAD(P)-binding Rossmann-like Domain"/>
    <property type="match status" value="1"/>
</dbReference>